<evidence type="ECO:0000313" key="1">
    <source>
        <dbReference type="EMBL" id="TAA18311.1"/>
    </source>
</evidence>
<name>A0ABY1WBC9_9GAMM</name>
<proteinExistence type="predicted"/>
<reference evidence="1 2" key="1">
    <citation type="submission" date="2019-02" db="EMBL/GenBank/DDBJ databases">
        <title>WGS of Pseudoxanthomonas species novum from clinical isolates.</title>
        <authorList>
            <person name="Bernier A.-M."/>
            <person name="Bernard K."/>
            <person name="Vachon A."/>
        </authorList>
    </citation>
    <scope>NUCLEOTIDE SEQUENCE [LARGE SCALE GENOMIC DNA]</scope>
    <source>
        <strain evidence="2">NML 170316</strain>
    </source>
</reference>
<dbReference type="RefSeq" id="WP_130529185.1">
    <property type="nucleotide sequence ID" value="NZ_SHME01000004.1"/>
</dbReference>
<gene>
    <name evidence="1" type="ORF">EA658_14400</name>
</gene>
<organism evidence="1 2">
    <name type="scientific">Pseudoxanthomonas winnipegensis</name>
    <dbReference type="NCBI Taxonomy" id="2480810"/>
    <lineage>
        <taxon>Bacteria</taxon>
        <taxon>Pseudomonadati</taxon>
        <taxon>Pseudomonadota</taxon>
        <taxon>Gammaproteobacteria</taxon>
        <taxon>Lysobacterales</taxon>
        <taxon>Lysobacteraceae</taxon>
        <taxon>Pseudoxanthomonas</taxon>
    </lineage>
</organism>
<protein>
    <submittedName>
        <fullName evidence="1">Uncharacterized protein</fullName>
    </submittedName>
</protein>
<accession>A0ABY1WBC9</accession>
<evidence type="ECO:0000313" key="2">
    <source>
        <dbReference type="Proteomes" id="UP000293089"/>
    </source>
</evidence>
<sequence length="136" mass="15011">MASFGYDLAMALVPGTVAGYYSGLLMAKLSKFNALKYEALRAVRSINYMGDDQGTLILRSDKVEDLHLIAAELFSLHHKTAGMTVRAVSNDLLNAIAACESSAYAVEKLQAQLTVLQRQLRAIRPSMRFFLPWGQI</sequence>
<comment type="caution">
    <text evidence="1">The sequence shown here is derived from an EMBL/GenBank/DDBJ whole genome shotgun (WGS) entry which is preliminary data.</text>
</comment>
<keyword evidence="2" id="KW-1185">Reference proteome</keyword>
<dbReference type="EMBL" id="SHME01000004">
    <property type="protein sequence ID" value="TAA18311.1"/>
    <property type="molecule type" value="Genomic_DNA"/>
</dbReference>
<dbReference type="Proteomes" id="UP000293089">
    <property type="component" value="Unassembled WGS sequence"/>
</dbReference>